<gene>
    <name evidence="8" type="ORF">MNBD_DELTA01-1715</name>
</gene>
<evidence type="ECO:0000256" key="4">
    <source>
        <dbReference type="ARBA" id="ARBA00023143"/>
    </source>
</evidence>
<dbReference type="NCBIfam" id="TIGR01395">
    <property type="entry name" value="FlgC"/>
    <property type="match status" value="1"/>
</dbReference>
<evidence type="ECO:0000256" key="3">
    <source>
        <dbReference type="ARBA" id="ARBA00017941"/>
    </source>
</evidence>
<organism evidence="8">
    <name type="scientific">hydrothermal vent metagenome</name>
    <dbReference type="NCBI Taxonomy" id="652676"/>
    <lineage>
        <taxon>unclassified sequences</taxon>
        <taxon>metagenomes</taxon>
        <taxon>ecological metagenomes</taxon>
    </lineage>
</organism>
<dbReference type="Pfam" id="PF06429">
    <property type="entry name" value="Flg_bbr_C"/>
    <property type="match status" value="1"/>
</dbReference>
<dbReference type="Pfam" id="PF00460">
    <property type="entry name" value="Flg_bb_rod"/>
    <property type="match status" value="1"/>
</dbReference>
<dbReference type="InterPro" id="IPR010930">
    <property type="entry name" value="Flg_bb/hook_C_dom"/>
</dbReference>
<dbReference type="AlphaFoldDB" id="A0A3B0QUB1"/>
<comment type="subcellular location">
    <subcellularLocation>
        <location evidence="1">Bacterial flagellum basal body</location>
    </subcellularLocation>
</comment>
<evidence type="ECO:0000313" key="8">
    <source>
        <dbReference type="EMBL" id="VAV85204.1"/>
    </source>
</evidence>
<keyword evidence="8" id="KW-0282">Flagellum</keyword>
<proteinExistence type="inferred from homology"/>
<dbReference type="PROSITE" id="PS00588">
    <property type="entry name" value="FLAGELLA_BB_ROD"/>
    <property type="match status" value="1"/>
</dbReference>
<name>A0A3B0QUB1_9ZZZZ</name>
<keyword evidence="4" id="KW-0975">Bacterial flagellum</keyword>
<feature type="domain" description="Flagellar basal-body/hook protein C-terminal" evidence="7">
    <location>
        <begin position="97"/>
        <end position="140"/>
    </location>
</feature>
<dbReference type="PANTHER" id="PTHR30435">
    <property type="entry name" value="FLAGELLAR PROTEIN"/>
    <property type="match status" value="1"/>
</dbReference>
<feature type="domain" description="Flagellar basal body rod protein N-terminal" evidence="6">
    <location>
        <begin position="8"/>
        <end position="34"/>
    </location>
</feature>
<accession>A0A3B0QUB1</accession>
<evidence type="ECO:0000256" key="5">
    <source>
        <dbReference type="ARBA" id="ARBA00025933"/>
    </source>
</evidence>
<comment type="subunit">
    <text evidence="5">The basal body constitutes a major portion of the flagellar organelle and consists of four rings (L,P,S, and M) mounted on a central rod. The rod consists of about 26 subunits of FlgG in the distal portion, and FlgB, FlgC and FlgF are thought to build up the proximal portion of the rod with about 6 subunits each.</text>
</comment>
<evidence type="ECO:0000259" key="6">
    <source>
        <dbReference type="Pfam" id="PF00460"/>
    </source>
</evidence>
<dbReference type="GO" id="GO:0030694">
    <property type="term" value="C:bacterial-type flagellum basal body, rod"/>
    <property type="evidence" value="ECO:0007669"/>
    <property type="project" value="InterPro"/>
</dbReference>
<dbReference type="EMBL" id="UOEA01000083">
    <property type="protein sequence ID" value="VAV85204.1"/>
    <property type="molecule type" value="Genomic_DNA"/>
</dbReference>
<protein>
    <recommendedName>
        <fullName evidence="3">Flagellar basal-body rod protein FlgC</fullName>
    </recommendedName>
</protein>
<dbReference type="InterPro" id="IPR006299">
    <property type="entry name" value="FlgC"/>
</dbReference>
<keyword evidence="8" id="KW-0969">Cilium</keyword>
<dbReference type="PANTHER" id="PTHR30435:SF2">
    <property type="entry name" value="FLAGELLAR BASAL-BODY ROD PROTEIN FLGC"/>
    <property type="match status" value="1"/>
</dbReference>
<reference evidence="8" key="1">
    <citation type="submission" date="2018-06" db="EMBL/GenBank/DDBJ databases">
        <authorList>
            <person name="Zhirakovskaya E."/>
        </authorList>
    </citation>
    <scope>NUCLEOTIDE SEQUENCE</scope>
</reference>
<keyword evidence="8" id="KW-0966">Cell projection</keyword>
<dbReference type="GO" id="GO:0071978">
    <property type="term" value="P:bacterial-type flagellum-dependent swarming motility"/>
    <property type="evidence" value="ECO:0007669"/>
    <property type="project" value="TreeGrafter"/>
</dbReference>
<evidence type="ECO:0000256" key="2">
    <source>
        <dbReference type="ARBA" id="ARBA00009677"/>
    </source>
</evidence>
<evidence type="ECO:0000259" key="7">
    <source>
        <dbReference type="Pfam" id="PF06429"/>
    </source>
</evidence>
<evidence type="ECO:0000256" key="1">
    <source>
        <dbReference type="ARBA" id="ARBA00004117"/>
    </source>
</evidence>
<dbReference type="InterPro" id="IPR019776">
    <property type="entry name" value="Flagellar_basal_body_rod_CS"/>
</dbReference>
<dbReference type="InterPro" id="IPR001444">
    <property type="entry name" value="Flag_bb_rod_N"/>
</dbReference>
<sequence>MMFDAFSVTASGMTAQRLRMNTIASNLANVNTTRTAEGGPYKRKDVVFTSSPVDFQDVLNSSGDKRFTQGVRISSIIEDPRPFNMVYDPSHPDSDNKGYVAFPNVNTAEEMVNMISAARSYEANVNAFKASKSMIMKALDISS</sequence>
<comment type="similarity">
    <text evidence="2">Belongs to the flagella basal body rod proteins family.</text>
</comment>